<keyword evidence="2" id="KW-1185">Reference proteome</keyword>
<dbReference type="SUPFAM" id="SSF57938">
    <property type="entry name" value="DnaJ/Hsp40 cysteine-rich domain"/>
    <property type="match status" value="1"/>
</dbReference>
<name>A0ABQ7GBC3_DUNSA</name>
<evidence type="ECO:0000313" key="2">
    <source>
        <dbReference type="Proteomes" id="UP000815325"/>
    </source>
</evidence>
<evidence type="ECO:0000313" key="1">
    <source>
        <dbReference type="EMBL" id="KAF5831904.1"/>
    </source>
</evidence>
<dbReference type="EMBL" id="MU069912">
    <property type="protein sequence ID" value="KAF5831904.1"/>
    <property type="molecule type" value="Genomic_DNA"/>
</dbReference>
<reference evidence="1" key="1">
    <citation type="submission" date="2017-08" db="EMBL/GenBank/DDBJ databases">
        <authorList>
            <person name="Polle J.E."/>
            <person name="Barry K."/>
            <person name="Cushman J."/>
            <person name="Schmutz J."/>
            <person name="Tran D."/>
            <person name="Hathwaick L.T."/>
            <person name="Yim W.C."/>
            <person name="Jenkins J."/>
            <person name="Mckie-Krisberg Z.M."/>
            <person name="Prochnik S."/>
            <person name="Lindquist E."/>
            <person name="Dockter R.B."/>
            <person name="Adam C."/>
            <person name="Molina H."/>
            <person name="Bunkerborg J."/>
            <person name="Jin E."/>
            <person name="Buchheim M."/>
            <person name="Magnuson J."/>
        </authorList>
    </citation>
    <scope>NUCLEOTIDE SEQUENCE</scope>
    <source>
        <strain evidence="1">CCAP 19/18</strain>
    </source>
</reference>
<accession>A0ABQ7GBC3</accession>
<protein>
    <submittedName>
        <fullName evidence="1">Uncharacterized protein</fullName>
    </submittedName>
</protein>
<dbReference type="Proteomes" id="UP000815325">
    <property type="component" value="Unassembled WGS sequence"/>
</dbReference>
<organism evidence="1 2">
    <name type="scientific">Dunaliella salina</name>
    <name type="common">Green alga</name>
    <name type="synonym">Protococcus salinus</name>
    <dbReference type="NCBI Taxonomy" id="3046"/>
    <lineage>
        <taxon>Eukaryota</taxon>
        <taxon>Viridiplantae</taxon>
        <taxon>Chlorophyta</taxon>
        <taxon>core chlorophytes</taxon>
        <taxon>Chlorophyceae</taxon>
        <taxon>CS clade</taxon>
        <taxon>Chlamydomonadales</taxon>
        <taxon>Dunaliellaceae</taxon>
        <taxon>Dunaliella</taxon>
    </lineage>
</organism>
<comment type="caution">
    <text evidence="1">The sequence shown here is derived from an EMBL/GenBank/DDBJ whole genome shotgun (WGS) entry which is preliminary data.</text>
</comment>
<proteinExistence type="predicted"/>
<dbReference type="InterPro" id="IPR036410">
    <property type="entry name" value="HSP_DnaJ_Cys-rich_dom_sf"/>
</dbReference>
<gene>
    <name evidence="1" type="ORF">DUNSADRAFT_12391</name>
</gene>
<sequence>MLAGRARPLAMHPSSQKHGCRHAGTRLVCKAFNESNLSSALASGVIVTGMAASLIPWAAEQMRPKKCQTCYGAGFYPCKVCHGRGKVGGCFAEAPPLSACEACQARGRMRCPKCSGKGILNSWLWRPANDPGWGPRGE</sequence>